<reference evidence="1" key="1">
    <citation type="submission" date="2021-03" db="EMBL/GenBank/DDBJ databases">
        <title>Evolutionary priming and transition to the ectomycorrhizal habit in an iconic lineage of mushroom-forming fungi: is preadaptation a requirement?</title>
        <authorList>
            <consortium name="DOE Joint Genome Institute"/>
            <person name="Looney B.P."/>
            <person name="Miyauchi S."/>
            <person name="Morin E."/>
            <person name="Drula E."/>
            <person name="Courty P.E."/>
            <person name="Chicoki N."/>
            <person name="Fauchery L."/>
            <person name="Kohler A."/>
            <person name="Kuo A."/>
            <person name="LaButti K."/>
            <person name="Pangilinan J."/>
            <person name="Lipzen A."/>
            <person name="Riley R."/>
            <person name="Andreopoulos W."/>
            <person name="He G."/>
            <person name="Johnson J."/>
            <person name="Barry K.W."/>
            <person name="Grigoriev I.V."/>
            <person name="Nagy L."/>
            <person name="Hibbett D."/>
            <person name="Henrissat B."/>
            <person name="Matheny P.B."/>
            <person name="Labbe J."/>
            <person name="Martin A.F."/>
        </authorList>
    </citation>
    <scope>NUCLEOTIDE SEQUENCE</scope>
    <source>
        <strain evidence="1">BPL698</strain>
    </source>
</reference>
<keyword evidence="2" id="KW-1185">Reference proteome</keyword>
<proteinExistence type="predicted"/>
<evidence type="ECO:0000313" key="2">
    <source>
        <dbReference type="Proteomes" id="UP001207468"/>
    </source>
</evidence>
<gene>
    <name evidence="1" type="ORF">F5148DRAFT_104163</name>
</gene>
<dbReference type="EMBL" id="JAGFNK010000121">
    <property type="protein sequence ID" value="KAI9507540.1"/>
    <property type="molecule type" value="Genomic_DNA"/>
</dbReference>
<accession>A0ACC0U869</accession>
<name>A0ACC0U869_9AGAM</name>
<organism evidence="1 2">
    <name type="scientific">Russula earlei</name>
    <dbReference type="NCBI Taxonomy" id="71964"/>
    <lineage>
        <taxon>Eukaryota</taxon>
        <taxon>Fungi</taxon>
        <taxon>Dikarya</taxon>
        <taxon>Basidiomycota</taxon>
        <taxon>Agaricomycotina</taxon>
        <taxon>Agaricomycetes</taxon>
        <taxon>Russulales</taxon>
        <taxon>Russulaceae</taxon>
        <taxon>Russula</taxon>
    </lineage>
</organism>
<dbReference type="Proteomes" id="UP001207468">
    <property type="component" value="Unassembled WGS sequence"/>
</dbReference>
<protein>
    <submittedName>
        <fullName evidence="1">Uncharacterized protein</fullName>
    </submittedName>
</protein>
<evidence type="ECO:0000313" key="1">
    <source>
        <dbReference type="EMBL" id="KAI9507540.1"/>
    </source>
</evidence>
<sequence length="223" mass="24898">MRVGVSQDHCSERSGPVVVITPGASSDCYHCKASPGPSTTTRLTTLTTYIPVPSCTRRGIQIQTQKKGCQDARKLGDSVAWSGTEQSYEERLPPSLKGSYERVFQLTCSLYSSPSPYHNARQLHGAHRSLWEALRLSKLAVERHYANADLADRNAICERGVHSRSFVFFTRFCLHSHLSCGYLYLNRRTFRRGVRGSPSFRHTCVLPPFPIPVSPPGCVFAPR</sequence>
<comment type="caution">
    <text evidence="1">The sequence shown here is derived from an EMBL/GenBank/DDBJ whole genome shotgun (WGS) entry which is preliminary data.</text>
</comment>